<dbReference type="SUPFAM" id="SSF52096">
    <property type="entry name" value="ClpP/crotonase"/>
    <property type="match status" value="1"/>
</dbReference>
<feature type="region of interest" description="Disordered" evidence="1">
    <location>
        <begin position="341"/>
        <end position="367"/>
    </location>
</feature>
<feature type="compositionally biased region" description="Basic and acidic residues" evidence="1">
    <location>
        <begin position="341"/>
        <end position="352"/>
    </location>
</feature>
<evidence type="ECO:0000313" key="2">
    <source>
        <dbReference type="EMBL" id="MFC4912612.1"/>
    </source>
</evidence>
<protein>
    <recommendedName>
        <fullName evidence="4">Serine dehydrogenase proteinase</fullName>
    </recommendedName>
</protein>
<proteinExistence type="predicted"/>
<organism evidence="2 3">
    <name type="scientific">Actinomadura gamaensis</name>
    <dbReference type="NCBI Taxonomy" id="1763541"/>
    <lineage>
        <taxon>Bacteria</taxon>
        <taxon>Bacillati</taxon>
        <taxon>Actinomycetota</taxon>
        <taxon>Actinomycetes</taxon>
        <taxon>Streptosporangiales</taxon>
        <taxon>Thermomonosporaceae</taxon>
        <taxon>Actinomadura</taxon>
    </lineage>
</organism>
<sequence>MDHTDDPTRGGISNLRGAGKDLGARAFHPREAVTAFAPAGGVRVREEMTSSERDAVSELGAAFTDQTEGIWILISGEFTSNGDVSTEGQVRDILHTAFGYPKVDGPAHTLNVLLDSSGGNLDSAYTTVLYLSAYAKTLNVYVPDRAKSAGTLVAVGADRVFLSPFGQLGPLDTQIPNPRNPANDVSALDCYQSVDYVRDFGFRTVISVLPKLVEATERRISVNELLAAASTFALGTIGPVLQSVTALDFGGWGRTLRIGEHYARKLLEAKAVNGHASRIDETAFELVYGYTHHLFPIDLNEGKRLGLNVHAMDEKVYEGAIKVVRACHKKSFVGFLNKEQNDAVKAEERDTESPEQDAGSTGTGTPI</sequence>
<evidence type="ECO:0000313" key="3">
    <source>
        <dbReference type="Proteomes" id="UP001595872"/>
    </source>
</evidence>
<reference evidence="3" key="1">
    <citation type="journal article" date="2019" name="Int. J. Syst. Evol. Microbiol.">
        <title>The Global Catalogue of Microorganisms (GCM) 10K type strain sequencing project: providing services to taxonomists for standard genome sequencing and annotation.</title>
        <authorList>
            <consortium name="The Broad Institute Genomics Platform"/>
            <consortium name="The Broad Institute Genome Sequencing Center for Infectious Disease"/>
            <person name="Wu L."/>
            <person name="Ma J."/>
        </authorList>
    </citation>
    <scope>NUCLEOTIDE SEQUENCE [LARGE SCALE GENOMIC DNA]</scope>
    <source>
        <strain evidence="3">KLKA75</strain>
    </source>
</reference>
<gene>
    <name evidence="2" type="ORF">ACFPCY_35300</name>
</gene>
<dbReference type="Gene3D" id="3.90.226.10">
    <property type="entry name" value="2-enoyl-CoA Hydratase, Chain A, domain 1"/>
    <property type="match status" value="1"/>
</dbReference>
<dbReference type="Proteomes" id="UP001595872">
    <property type="component" value="Unassembled WGS sequence"/>
</dbReference>
<dbReference type="PANTHER" id="PTHR35984:SF1">
    <property type="entry name" value="PERIPLASMIC SERINE PROTEASE"/>
    <property type="match status" value="1"/>
</dbReference>
<dbReference type="InterPro" id="IPR029045">
    <property type="entry name" value="ClpP/crotonase-like_dom_sf"/>
</dbReference>
<dbReference type="RefSeq" id="WP_378262713.1">
    <property type="nucleotide sequence ID" value="NZ_JBHSIT010000013.1"/>
</dbReference>
<comment type="caution">
    <text evidence="2">The sequence shown here is derived from an EMBL/GenBank/DDBJ whole genome shotgun (WGS) entry which is preliminary data.</text>
</comment>
<keyword evidence="3" id="KW-1185">Reference proteome</keyword>
<name>A0ABV9U8B5_9ACTN</name>
<evidence type="ECO:0000256" key="1">
    <source>
        <dbReference type="SAM" id="MobiDB-lite"/>
    </source>
</evidence>
<dbReference type="PANTHER" id="PTHR35984">
    <property type="entry name" value="PERIPLASMIC SERINE PROTEASE"/>
    <property type="match status" value="1"/>
</dbReference>
<feature type="compositionally biased region" description="Polar residues" evidence="1">
    <location>
        <begin position="358"/>
        <end position="367"/>
    </location>
</feature>
<evidence type="ECO:0008006" key="4">
    <source>
        <dbReference type="Google" id="ProtNLM"/>
    </source>
</evidence>
<dbReference type="InterPro" id="IPR002825">
    <property type="entry name" value="Pept_S49_ser-pept_pro"/>
</dbReference>
<dbReference type="EMBL" id="JBHSIT010000013">
    <property type="protein sequence ID" value="MFC4912612.1"/>
    <property type="molecule type" value="Genomic_DNA"/>
</dbReference>
<accession>A0ABV9U8B5</accession>